<evidence type="ECO:0000313" key="2">
    <source>
        <dbReference type="EMBL" id="TRY72939.1"/>
    </source>
</evidence>
<evidence type="ECO:0000313" key="3">
    <source>
        <dbReference type="Proteomes" id="UP000316079"/>
    </source>
</evidence>
<keyword evidence="1" id="KW-0472">Membrane</keyword>
<keyword evidence="3" id="KW-1185">Reference proteome</keyword>
<evidence type="ECO:0008006" key="4">
    <source>
        <dbReference type="Google" id="ProtNLM"/>
    </source>
</evidence>
<accession>A0A553P5I2</accession>
<gene>
    <name evidence="2" type="ORF">DNTS_020218</name>
</gene>
<sequence length="166" mass="18493">MAYRKVRAGHATLRVRDLESEELHAASLELEWEMEKELEEPGHDGFQMECVENQPVSSSSGGGLDHDLESIQPSVSPLGRFERLQEDPNYISRFSRSGPKAQQWPGICLVKYLLAGMCVFTAGLLLGRYTLNRENVDVETSIPHLRLEQLNVTIALGIQSGRDKGG</sequence>
<keyword evidence="1" id="KW-0812">Transmembrane</keyword>
<proteinExistence type="predicted"/>
<feature type="transmembrane region" description="Helical" evidence="1">
    <location>
        <begin position="104"/>
        <end position="126"/>
    </location>
</feature>
<protein>
    <recommendedName>
        <fullName evidence="4">Inactive N-acetylated-alpha-linked acidic dipeptidase-like protein 2</fullName>
    </recommendedName>
</protein>
<dbReference type="OrthoDB" id="5841748at2759"/>
<organism evidence="2 3">
    <name type="scientific">Danionella cerebrum</name>
    <dbReference type="NCBI Taxonomy" id="2873325"/>
    <lineage>
        <taxon>Eukaryota</taxon>
        <taxon>Metazoa</taxon>
        <taxon>Chordata</taxon>
        <taxon>Craniata</taxon>
        <taxon>Vertebrata</taxon>
        <taxon>Euteleostomi</taxon>
        <taxon>Actinopterygii</taxon>
        <taxon>Neopterygii</taxon>
        <taxon>Teleostei</taxon>
        <taxon>Ostariophysi</taxon>
        <taxon>Cypriniformes</taxon>
        <taxon>Danionidae</taxon>
        <taxon>Danioninae</taxon>
        <taxon>Danionella</taxon>
    </lineage>
</organism>
<comment type="caution">
    <text evidence="2">The sequence shown here is derived from an EMBL/GenBank/DDBJ whole genome shotgun (WGS) entry which is preliminary data.</text>
</comment>
<reference evidence="2 3" key="1">
    <citation type="journal article" date="2019" name="Sci. Data">
        <title>Hybrid genome assembly and annotation of Danionella translucida.</title>
        <authorList>
            <person name="Kadobianskyi M."/>
            <person name="Schulze L."/>
            <person name="Schuelke M."/>
            <person name="Judkewitz B."/>
        </authorList>
    </citation>
    <scope>NUCLEOTIDE SEQUENCE [LARGE SCALE GENOMIC DNA]</scope>
    <source>
        <strain evidence="2 3">Bolton</strain>
    </source>
</reference>
<dbReference type="Proteomes" id="UP000316079">
    <property type="component" value="Unassembled WGS sequence"/>
</dbReference>
<dbReference type="STRING" id="623744.A0A553P5I2"/>
<evidence type="ECO:0000256" key="1">
    <source>
        <dbReference type="SAM" id="Phobius"/>
    </source>
</evidence>
<dbReference type="EMBL" id="SRMA01026735">
    <property type="protein sequence ID" value="TRY72939.1"/>
    <property type="molecule type" value="Genomic_DNA"/>
</dbReference>
<keyword evidence="1" id="KW-1133">Transmembrane helix</keyword>
<name>A0A553P5I2_9TELE</name>
<dbReference type="AlphaFoldDB" id="A0A553P5I2"/>